<evidence type="ECO:0000256" key="8">
    <source>
        <dbReference type="ARBA" id="ARBA00023012"/>
    </source>
</evidence>
<dbReference type="InterPro" id="IPR003594">
    <property type="entry name" value="HATPase_dom"/>
</dbReference>
<evidence type="ECO:0000313" key="11">
    <source>
        <dbReference type="EMBL" id="MDQ0230371.1"/>
    </source>
</evidence>
<evidence type="ECO:0000256" key="7">
    <source>
        <dbReference type="ARBA" id="ARBA00022840"/>
    </source>
</evidence>
<comment type="catalytic activity">
    <reaction evidence="1">
        <text>ATP + protein L-histidine = ADP + protein N-phospho-L-histidine.</text>
        <dbReference type="EC" id="2.7.13.3"/>
    </reaction>
</comment>
<evidence type="ECO:0000256" key="5">
    <source>
        <dbReference type="ARBA" id="ARBA00022741"/>
    </source>
</evidence>
<dbReference type="PRINTS" id="PR00344">
    <property type="entry name" value="BCTRLSENSOR"/>
</dbReference>
<feature type="transmembrane region" description="Helical" evidence="9">
    <location>
        <begin position="12"/>
        <end position="29"/>
    </location>
</feature>
<evidence type="ECO:0000256" key="4">
    <source>
        <dbReference type="ARBA" id="ARBA00022679"/>
    </source>
</evidence>
<dbReference type="Pfam" id="PF13426">
    <property type="entry name" value="PAS_9"/>
    <property type="match status" value="1"/>
</dbReference>
<dbReference type="SMART" id="SM00387">
    <property type="entry name" value="HATPase_c"/>
    <property type="match status" value="1"/>
</dbReference>
<dbReference type="Pfam" id="PF02518">
    <property type="entry name" value="HATPase_c"/>
    <property type="match status" value="1"/>
</dbReference>
<dbReference type="PANTHER" id="PTHR43065:SF34">
    <property type="entry name" value="SPORULATION KINASE A"/>
    <property type="match status" value="1"/>
</dbReference>
<dbReference type="PANTHER" id="PTHR43065">
    <property type="entry name" value="SENSOR HISTIDINE KINASE"/>
    <property type="match status" value="1"/>
</dbReference>
<comment type="caution">
    <text evidence="11">The sequence shown here is derived from an EMBL/GenBank/DDBJ whole genome shotgun (WGS) entry which is preliminary data.</text>
</comment>
<name>A0ABT9ZDN3_9BACI</name>
<organism evidence="11 12">
    <name type="scientific">Metabacillus malikii</name>
    <dbReference type="NCBI Taxonomy" id="1504265"/>
    <lineage>
        <taxon>Bacteria</taxon>
        <taxon>Bacillati</taxon>
        <taxon>Bacillota</taxon>
        <taxon>Bacilli</taxon>
        <taxon>Bacillales</taxon>
        <taxon>Bacillaceae</taxon>
        <taxon>Metabacillus</taxon>
    </lineage>
</organism>
<accession>A0ABT9ZDN3</accession>
<dbReference type="InterPro" id="IPR003661">
    <property type="entry name" value="HisK_dim/P_dom"/>
</dbReference>
<dbReference type="Gene3D" id="3.30.565.10">
    <property type="entry name" value="Histidine kinase-like ATPase, C-terminal domain"/>
    <property type="match status" value="1"/>
</dbReference>
<dbReference type="PROSITE" id="PS50109">
    <property type="entry name" value="HIS_KIN"/>
    <property type="match status" value="1"/>
</dbReference>
<keyword evidence="7" id="KW-0067">ATP-binding</keyword>
<dbReference type="Gene3D" id="1.10.287.130">
    <property type="match status" value="1"/>
</dbReference>
<dbReference type="Proteomes" id="UP001234495">
    <property type="component" value="Unassembled WGS sequence"/>
</dbReference>
<keyword evidence="9" id="KW-0812">Transmembrane</keyword>
<proteinExistence type="predicted"/>
<dbReference type="SMART" id="SM00388">
    <property type="entry name" value="HisKA"/>
    <property type="match status" value="1"/>
</dbReference>
<evidence type="ECO:0000259" key="10">
    <source>
        <dbReference type="PROSITE" id="PS50109"/>
    </source>
</evidence>
<evidence type="ECO:0000256" key="9">
    <source>
        <dbReference type="SAM" id="Phobius"/>
    </source>
</evidence>
<dbReference type="EC" id="2.7.13.3" evidence="2"/>
<keyword evidence="4" id="KW-0808">Transferase</keyword>
<evidence type="ECO:0000313" key="12">
    <source>
        <dbReference type="Proteomes" id="UP001234495"/>
    </source>
</evidence>
<dbReference type="GO" id="GO:0016301">
    <property type="term" value="F:kinase activity"/>
    <property type="evidence" value="ECO:0007669"/>
    <property type="project" value="UniProtKB-KW"/>
</dbReference>
<feature type="domain" description="Histidine kinase" evidence="10">
    <location>
        <begin position="186"/>
        <end position="389"/>
    </location>
</feature>
<dbReference type="Pfam" id="PF00512">
    <property type="entry name" value="HisKA"/>
    <property type="match status" value="1"/>
</dbReference>
<feature type="transmembrane region" description="Helical" evidence="9">
    <location>
        <begin position="35"/>
        <end position="52"/>
    </location>
</feature>
<evidence type="ECO:0000256" key="2">
    <source>
        <dbReference type="ARBA" id="ARBA00012438"/>
    </source>
</evidence>
<reference evidence="11 12" key="1">
    <citation type="submission" date="2023-07" db="EMBL/GenBank/DDBJ databases">
        <title>Genomic Encyclopedia of Type Strains, Phase IV (KMG-IV): sequencing the most valuable type-strain genomes for metagenomic binning, comparative biology and taxonomic classification.</title>
        <authorList>
            <person name="Goeker M."/>
        </authorList>
    </citation>
    <scope>NUCLEOTIDE SEQUENCE [LARGE SCALE GENOMIC DNA]</scope>
    <source>
        <strain evidence="11 12">DSM 29005</strain>
    </source>
</reference>
<keyword evidence="8" id="KW-0902">Two-component regulatory system</keyword>
<keyword evidence="12" id="KW-1185">Reference proteome</keyword>
<dbReference type="InterPro" id="IPR036890">
    <property type="entry name" value="HATPase_C_sf"/>
</dbReference>
<keyword evidence="3" id="KW-0597">Phosphoprotein</keyword>
<dbReference type="SUPFAM" id="SSF47384">
    <property type="entry name" value="Homodimeric domain of signal transducing histidine kinase"/>
    <property type="match status" value="1"/>
</dbReference>
<dbReference type="CDD" id="cd00075">
    <property type="entry name" value="HATPase"/>
    <property type="match status" value="1"/>
</dbReference>
<keyword evidence="6 11" id="KW-0418">Kinase</keyword>
<dbReference type="InterPro" id="IPR000014">
    <property type="entry name" value="PAS"/>
</dbReference>
<dbReference type="SUPFAM" id="SSF55874">
    <property type="entry name" value="ATPase domain of HSP90 chaperone/DNA topoisomerase II/histidine kinase"/>
    <property type="match status" value="1"/>
</dbReference>
<dbReference type="InterPro" id="IPR036097">
    <property type="entry name" value="HisK_dim/P_sf"/>
</dbReference>
<dbReference type="EMBL" id="JAUSUD010000005">
    <property type="protein sequence ID" value="MDQ0230371.1"/>
    <property type="molecule type" value="Genomic_DNA"/>
</dbReference>
<protein>
    <recommendedName>
        <fullName evidence="2">histidine kinase</fullName>
        <ecNumber evidence="2">2.7.13.3</ecNumber>
    </recommendedName>
</protein>
<dbReference type="RefSeq" id="WP_307339542.1">
    <property type="nucleotide sequence ID" value="NZ_JAUSUD010000005.1"/>
</dbReference>
<dbReference type="InterPro" id="IPR004358">
    <property type="entry name" value="Sig_transdc_His_kin-like_C"/>
</dbReference>
<sequence>MECIVQNRDKILIFTNLLVLCVGIISWHLHIYILFLIVLIFSGILQIVFLINRKRQGFNMLMIQGVPLPVIITKNGKIINVNEHMLQLISIKDSGKVIGKNIEEFFRFKSGKQHQFPASAPVQQVGTLLCGNGEEIAIELISNRLQEKSSKTTEYHIIQDISHILEKEKRLQHSEQLSVIGELAAGIAHEIRNPLTSLKGFLQLSATSNHGMYNHIMLQEINRINSIVGELLLLSKPKEMDYKPCNVMKIIHHVVTIVNTQAILYNIEIKTNYHEEIEELEVYCEENKIKQVFINLLKNAIEAMQKQGTINIYLEKNHQNVQITFQDQGKGITEEELQHIGKRFYTTKEEGTGLGLMICYNIIEKHNGQIHVESEIGKGTSFIVTLPVK</sequence>
<keyword evidence="9" id="KW-1133">Transmembrane helix</keyword>
<evidence type="ECO:0000256" key="1">
    <source>
        <dbReference type="ARBA" id="ARBA00000085"/>
    </source>
</evidence>
<keyword evidence="5" id="KW-0547">Nucleotide-binding</keyword>
<evidence type="ECO:0000256" key="6">
    <source>
        <dbReference type="ARBA" id="ARBA00022777"/>
    </source>
</evidence>
<gene>
    <name evidence="11" type="ORF">J2S19_001625</name>
</gene>
<dbReference type="InterPro" id="IPR005467">
    <property type="entry name" value="His_kinase_dom"/>
</dbReference>
<dbReference type="CDD" id="cd00082">
    <property type="entry name" value="HisKA"/>
    <property type="match status" value="1"/>
</dbReference>
<evidence type="ECO:0000256" key="3">
    <source>
        <dbReference type="ARBA" id="ARBA00022553"/>
    </source>
</evidence>
<dbReference type="Gene3D" id="3.30.450.20">
    <property type="entry name" value="PAS domain"/>
    <property type="match status" value="1"/>
</dbReference>
<keyword evidence="9" id="KW-0472">Membrane</keyword>